<dbReference type="Pfam" id="PF16132">
    <property type="entry name" value="DUF4843"/>
    <property type="match status" value="1"/>
</dbReference>
<dbReference type="Proteomes" id="UP000293874">
    <property type="component" value="Unassembled WGS sequence"/>
</dbReference>
<proteinExistence type="predicted"/>
<dbReference type="OrthoDB" id="1096291at2"/>
<evidence type="ECO:0000313" key="2">
    <source>
        <dbReference type="Proteomes" id="UP000293874"/>
    </source>
</evidence>
<dbReference type="PROSITE" id="PS51257">
    <property type="entry name" value="PROKAR_LIPOPROTEIN"/>
    <property type="match status" value="1"/>
</dbReference>
<organism evidence="1 2">
    <name type="scientific">Pseudobacter ginsenosidimutans</name>
    <dbReference type="NCBI Taxonomy" id="661488"/>
    <lineage>
        <taxon>Bacteria</taxon>
        <taxon>Pseudomonadati</taxon>
        <taxon>Bacteroidota</taxon>
        <taxon>Chitinophagia</taxon>
        <taxon>Chitinophagales</taxon>
        <taxon>Chitinophagaceae</taxon>
        <taxon>Pseudobacter</taxon>
    </lineage>
</organism>
<sequence>MKLIQYLLIPCCILALFSSCKKDEIELYKGDEYIQFSKNYTDSSAFSFLALPDEDEGAMPLTVELIGKPVDKDRQYKITVVKEASTAEEGNYALPSGFTLPANSIADTAWITIKKTPAISVKPLRLVLRITPTDDFRQGQTDYSIAIINISNVIAQPGWWKERVEWYFLGDYSNKKYQLFIQVTGKVDLNPANEPELRNYTILFKNYLLMEKDAGRTVYEEDGSEMTVALIGG</sequence>
<name>A0A4V2F1V2_9BACT</name>
<dbReference type="RefSeq" id="WP_130539474.1">
    <property type="nucleotide sequence ID" value="NZ_CP042431.1"/>
</dbReference>
<accession>A0A4V2F1V2</accession>
<reference evidence="1 2" key="1">
    <citation type="submission" date="2019-02" db="EMBL/GenBank/DDBJ databases">
        <title>Genomic Encyclopedia of Type Strains, Phase IV (KMG-IV): sequencing the most valuable type-strain genomes for metagenomic binning, comparative biology and taxonomic classification.</title>
        <authorList>
            <person name="Goeker M."/>
        </authorList>
    </citation>
    <scope>NUCLEOTIDE SEQUENCE [LARGE SCALE GENOMIC DNA]</scope>
    <source>
        <strain evidence="1 2">DSM 18116</strain>
    </source>
</reference>
<dbReference type="InterPro" id="IPR032299">
    <property type="entry name" value="DUF4843"/>
</dbReference>
<gene>
    <name evidence="1" type="ORF">EV199_0925</name>
</gene>
<evidence type="ECO:0000313" key="1">
    <source>
        <dbReference type="EMBL" id="RZS75066.1"/>
    </source>
</evidence>
<comment type="caution">
    <text evidence="1">The sequence shown here is derived from an EMBL/GenBank/DDBJ whole genome shotgun (WGS) entry which is preliminary data.</text>
</comment>
<protein>
    <submittedName>
        <fullName evidence="1">Uncharacterized protein DUF4843</fullName>
    </submittedName>
</protein>
<dbReference type="EMBL" id="SGXA01000001">
    <property type="protein sequence ID" value="RZS75066.1"/>
    <property type="molecule type" value="Genomic_DNA"/>
</dbReference>
<dbReference type="AlphaFoldDB" id="A0A4V2F1V2"/>
<keyword evidence="2" id="KW-1185">Reference proteome</keyword>